<gene>
    <name evidence="6" type="ORF">GCM10007147_42640</name>
</gene>
<dbReference type="CDD" id="cd05930">
    <property type="entry name" value="A_NRPS"/>
    <property type="match status" value="2"/>
</dbReference>
<dbReference type="InterPro" id="IPR029058">
    <property type="entry name" value="AB_hydrolase_fold"/>
</dbReference>
<comment type="cofactor">
    <cofactor evidence="1">
        <name>pantetheine 4'-phosphate</name>
        <dbReference type="ChEBI" id="CHEBI:47942"/>
    </cofactor>
</comment>
<dbReference type="Gene3D" id="3.40.50.12780">
    <property type="entry name" value="N-terminal domain of ligase-like"/>
    <property type="match status" value="2"/>
</dbReference>
<dbReference type="InterPro" id="IPR001242">
    <property type="entry name" value="Condensation_dom"/>
</dbReference>
<dbReference type="PANTHER" id="PTHR45527:SF1">
    <property type="entry name" value="FATTY ACID SYNTHASE"/>
    <property type="match status" value="1"/>
</dbReference>
<dbReference type="Pfam" id="PF00550">
    <property type="entry name" value="PP-binding"/>
    <property type="match status" value="2"/>
</dbReference>
<feature type="domain" description="Carrier" evidence="5">
    <location>
        <begin position="621"/>
        <end position="696"/>
    </location>
</feature>
<dbReference type="PROSITE" id="PS00455">
    <property type="entry name" value="AMP_BINDING"/>
    <property type="match status" value="2"/>
</dbReference>
<dbReference type="InterPro" id="IPR006162">
    <property type="entry name" value="Ppantetheine_attach_site"/>
</dbReference>
<keyword evidence="3" id="KW-0597">Phosphoprotein</keyword>
<dbReference type="SMART" id="SM00823">
    <property type="entry name" value="PKS_PP"/>
    <property type="match status" value="2"/>
</dbReference>
<dbReference type="GO" id="GO:0008610">
    <property type="term" value="P:lipid biosynthetic process"/>
    <property type="evidence" value="ECO:0007669"/>
    <property type="project" value="UniProtKB-ARBA"/>
</dbReference>
<dbReference type="GO" id="GO:0031177">
    <property type="term" value="F:phosphopantetheine binding"/>
    <property type="evidence" value="ECO:0007669"/>
    <property type="project" value="InterPro"/>
</dbReference>
<dbReference type="Proteomes" id="UP000654947">
    <property type="component" value="Unassembled WGS sequence"/>
</dbReference>
<dbReference type="InterPro" id="IPR010071">
    <property type="entry name" value="AA_adenyl_dom"/>
</dbReference>
<dbReference type="GO" id="GO:0044550">
    <property type="term" value="P:secondary metabolite biosynthetic process"/>
    <property type="evidence" value="ECO:0007669"/>
    <property type="project" value="UniProtKB-ARBA"/>
</dbReference>
<keyword evidence="2" id="KW-0596">Phosphopantetheine</keyword>
<dbReference type="EMBL" id="BMXL01000036">
    <property type="protein sequence ID" value="GHD35861.1"/>
    <property type="molecule type" value="Genomic_DNA"/>
</dbReference>
<dbReference type="SUPFAM" id="SSF52777">
    <property type="entry name" value="CoA-dependent acyltransferases"/>
    <property type="match status" value="3"/>
</dbReference>
<dbReference type="InterPro" id="IPR025110">
    <property type="entry name" value="AMP-bd_C"/>
</dbReference>
<dbReference type="GO" id="GO:0043041">
    <property type="term" value="P:amino acid activation for nonribosomal peptide biosynthetic process"/>
    <property type="evidence" value="ECO:0007669"/>
    <property type="project" value="TreeGrafter"/>
</dbReference>
<keyword evidence="7" id="KW-1185">Reference proteome</keyword>
<evidence type="ECO:0000313" key="6">
    <source>
        <dbReference type="EMBL" id="GHD35861.1"/>
    </source>
</evidence>
<name>A0A919CLF9_9ACTN</name>
<dbReference type="InterPro" id="IPR020806">
    <property type="entry name" value="PKS_PP-bd"/>
</dbReference>
<dbReference type="InterPro" id="IPR000873">
    <property type="entry name" value="AMP-dep_synth/lig_dom"/>
</dbReference>
<dbReference type="GO" id="GO:0003824">
    <property type="term" value="F:catalytic activity"/>
    <property type="evidence" value="ECO:0007669"/>
    <property type="project" value="InterPro"/>
</dbReference>
<dbReference type="SUPFAM" id="SSF47336">
    <property type="entry name" value="ACP-like"/>
    <property type="match status" value="2"/>
</dbReference>
<dbReference type="Pfam" id="PF00501">
    <property type="entry name" value="AMP-binding"/>
    <property type="match status" value="2"/>
</dbReference>
<evidence type="ECO:0000256" key="3">
    <source>
        <dbReference type="ARBA" id="ARBA00022553"/>
    </source>
</evidence>
<organism evidence="6 7">
    <name type="scientific">Nocardiopsis kunsanensis</name>
    <dbReference type="NCBI Taxonomy" id="141693"/>
    <lineage>
        <taxon>Bacteria</taxon>
        <taxon>Bacillati</taxon>
        <taxon>Actinomycetota</taxon>
        <taxon>Actinomycetes</taxon>
        <taxon>Streptosporangiales</taxon>
        <taxon>Nocardiopsidaceae</taxon>
        <taxon>Nocardiopsis</taxon>
    </lineage>
</organism>
<sequence length="1787" mass="191077">MFAYREESEERFRLDGLQVEPEPVPWRTSKFDLTLELTRRPDGGMEGQIEYARALFDTATVERLAEHFLCLLGSAAHNPRTRIGHLPLLSGGERATLDDHTRGEHRPRARTFLPDLVTEQADVSPDAVAVVADGTTLTYRALDRRADRIARLLHEEGADTDLPVGVCLPPGSERVAVSLGVLRAGAALLPLDPEHPKARRDWILDDAGCRILVTDSGEWPGVRRESYEDVVVLDLAQEHRRIEALSEGAPQVVASPDALAYVMYTSGSTGRPKGVAVPHRGIANRVMWAVEHFDLGPGDRLVHKTVATFDASVWEWLAPLVSGGTVVVPPNGDERDPAALVTTMAAHGVTVLQGVPSFLLTVADAPGLEDCTGLRLIFSAGEPLTGALVSRLTGRTGAEVVNTYGPTESSIDVTYWPHTRQTPTDGVTPIGLPLPNTRAVVRDAAGGRAPVGVPGELHIAGEGLARGYVGEPGLTAASFVPDPYGPPGARAYRTGDLARCRADGTLEFLGRKDGQVKIRGVRVEPAGVEAVMTRCPGAGAAAVVASPGPDGLDRLVAYVVPKDATFETSDLRNFLAAELPDSHVPSVFVPLDSLPLTTSGKIDRAALPAPPTAPNGHTFTSADDPTSVLVARVLSEVLGVGGVGPDDDFFDLGGHSLLAIRAVNRIRTETGIELPVRAVFEARTVEGLAGRVRSAVPESDGAIPRLDEAARRSPQPLSSAQRRLWLLHELEPDETRYNVTCAVKVRGTLDTEALTGALKDLCLRHAILRTHYMVEEGVPYQVESPEPTLEFGLCRRPELHGDAEGIQEMVNGLARTAFDLSTGPPIAAHLLALAPDEHVFVLVMHHIATDGWSENLLMEDLGRFYDLRASGGAATIGTELQYVDFAAWERERLVGDAAHEALERTVESLAGAPALSLAADGPRVPVRDGAGSLVTAHVPVDVAGPLTELGRTSGATPHMVFLSVFCAMLTRYTGETDLMVGTPSAGRGLPELDAVAGCFVNTMATRVDSTDDPTLPQLVDRVRDTVLSGLGQEVPFDEVVEALAPERRGDRSPLVDVVFELRDSALGRPRFGGLDAEPIDPGRATAKFDLTFSMTAEEGGGYALEAEYATGVYSEQAVRRMTEHFVSLARSAAHRPGQRLSALEMLTGEEQRELVALARVSSPLPDRAGPPSDGTTRWPDTGSALHEAVAQHAERTPDALAVLSDDGHLTFRQLHERALHLAGRFRAAGVGPEGRIAVLLDRSPSAVVSVLAAFHAGGVYVPLGTEQPPERLATVFEDLAPALVVTDASYRERIGDTGIPVLVMEEEGPSVPPGELPATDPDGLAYMIYTSGSTGRPKAVMVTHRSYTHHMESIRSTYRSSPGDRGVLLSALTFDLAMEQIGLPLFGGGAIMVADAAFWAPEGLPDRLESVGAAHHLLTPSHYREVMQSAGDLSERLSRLRALHIGADVVTYADAQSWFTSGAPGRFVCVYGPTEATIVALAHHVNSEEAQAADPSTSVPIGRPVPGCVAYVLDPALNLVPAGVPGELHIGGPRVARGYLGRPGLTAERYVPDPFEGGGGRLYATGDRALIRCDGTIEFLGRIDSQVKIRGFRVELGEVEAALNSHGEVRESAVRAWPTGTVEHRLVGYVVAHDGRMPSVDGLREHLVERLPDHMVPSAFVRLDALPLTTSRKLDRTALPHPAPEDFGPQGAEEPRTEVEEAVAECWSKVLGVPCVGLEEDFFSLGGHSLTATRLLTLLKDLFDLDVPLRLLFDENTVRGQAAALERIAEAQAEPPDDHLMCGGHGD</sequence>
<dbReference type="Pfam" id="PF13193">
    <property type="entry name" value="AMP-binding_C"/>
    <property type="match status" value="2"/>
</dbReference>
<evidence type="ECO:0000259" key="5">
    <source>
        <dbReference type="PROSITE" id="PS50075"/>
    </source>
</evidence>
<dbReference type="InterPro" id="IPR009081">
    <property type="entry name" value="PP-bd_ACP"/>
</dbReference>
<dbReference type="PROSITE" id="PS00012">
    <property type="entry name" value="PHOSPHOPANTETHEINE"/>
    <property type="match status" value="2"/>
</dbReference>
<dbReference type="InterPro" id="IPR045851">
    <property type="entry name" value="AMP-bd_C_sf"/>
</dbReference>
<feature type="domain" description="Carrier" evidence="5">
    <location>
        <begin position="1694"/>
        <end position="1769"/>
    </location>
</feature>
<dbReference type="FunFam" id="3.40.50.12780:FF:000012">
    <property type="entry name" value="Non-ribosomal peptide synthetase"/>
    <property type="match status" value="1"/>
</dbReference>
<dbReference type="InterPro" id="IPR036736">
    <property type="entry name" value="ACP-like_sf"/>
</dbReference>
<dbReference type="Gene3D" id="1.10.1200.10">
    <property type="entry name" value="ACP-like"/>
    <property type="match status" value="1"/>
</dbReference>
<evidence type="ECO:0000256" key="4">
    <source>
        <dbReference type="SAM" id="MobiDB-lite"/>
    </source>
</evidence>
<comment type="caution">
    <text evidence="6">The sequence shown here is derived from an EMBL/GenBank/DDBJ whole genome shotgun (WGS) entry which is preliminary data.</text>
</comment>
<dbReference type="SUPFAM" id="SSF56801">
    <property type="entry name" value="Acetyl-CoA synthetase-like"/>
    <property type="match status" value="2"/>
</dbReference>
<dbReference type="CDD" id="cd19531">
    <property type="entry name" value="LCL_NRPS-like"/>
    <property type="match status" value="1"/>
</dbReference>
<dbReference type="PANTHER" id="PTHR45527">
    <property type="entry name" value="NONRIBOSOMAL PEPTIDE SYNTHETASE"/>
    <property type="match status" value="1"/>
</dbReference>
<dbReference type="InterPro" id="IPR042099">
    <property type="entry name" value="ANL_N_sf"/>
</dbReference>
<dbReference type="InterPro" id="IPR023213">
    <property type="entry name" value="CAT-like_dom_sf"/>
</dbReference>
<feature type="region of interest" description="Disordered" evidence="4">
    <location>
        <begin position="1674"/>
        <end position="1697"/>
    </location>
</feature>
<reference evidence="6 7" key="1">
    <citation type="journal article" date="2014" name="Int. J. Syst. Evol. Microbiol.">
        <title>Complete genome sequence of Corynebacterium casei LMG S-19264T (=DSM 44701T), isolated from a smear-ripened cheese.</title>
        <authorList>
            <consortium name="US DOE Joint Genome Institute (JGI-PGF)"/>
            <person name="Walter F."/>
            <person name="Albersmeier A."/>
            <person name="Kalinowski J."/>
            <person name="Ruckert C."/>
        </authorList>
    </citation>
    <scope>NUCLEOTIDE SEQUENCE [LARGE SCALE GENOMIC DNA]</scope>
    <source>
        <strain evidence="6 7">KCTC 19473</strain>
    </source>
</reference>
<dbReference type="Gene3D" id="3.40.50.1820">
    <property type="entry name" value="alpha/beta hydrolase"/>
    <property type="match status" value="1"/>
</dbReference>
<accession>A0A919CLF9</accession>
<dbReference type="GO" id="GO:0005829">
    <property type="term" value="C:cytosol"/>
    <property type="evidence" value="ECO:0007669"/>
    <property type="project" value="TreeGrafter"/>
</dbReference>
<dbReference type="Gene3D" id="3.30.300.30">
    <property type="match status" value="2"/>
</dbReference>
<dbReference type="NCBIfam" id="TIGR01733">
    <property type="entry name" value="AA-adenyl-dom"/>
    <property type="match status" value="2"/>
</dbReference>
<evidence type="ECO:0000256" key="1">
    <source>
        <dbReference type="ARBA" id="ARBA00001957"/>
    </source>
</evidence>
<proteinExistence type="predicted"/>
<protein>
    <recommendedName>
        <fullName evidence="5">Carrier domain-containing protein</fullName>
    </recommendedName>
</protein>
<evidence type="ECO:0000313" key="7">
    <source>
        <dbReference type="Proteomes" id="UP000654947"/>
    </source>
</evidence>
<evidence type="ECO:0000256" key="2">
    <source>
        <dbReference type="ARBA" id="ARBA00022450"/>
    </source>
</evidence>
<dbReference type="Pfam" id="PF00668">
    <property type="entry name" value="Condensation"/>
    <property type="match status" value="2"/>
</dbReference>
<dbReference type="Gene3D" id="3.30.559.30">
    <property type="entry name" value="Nonribosomal peptide synthetase, condensation domain"/>
    <property type="match status" value="2"/>
</dbReference>
<dbReference type="Gene3D" id="3.30.559.10">
    <property type="entry name" value="Chloramphenicol acetyltransferase-like domain"/>
    <property type="match status" value="1"/>
</dbReference>
<dbReference type="InterPro" id="IPR020845">
    <property type="entry name" value="AMP-binding_CS"/>
</dbReference>
<dbReference type="PROSITE" id="PS50075">
    <property type="entry name" value="CARRIER"/>
    <property type="match status" value="2"/>
</dbReference>
<dbReference type="FunFam" id="3.30.300.30:FF:000010">
    <property type="entry name" value="Enterobactin synthetase component F"/>
    <property type="match status" value="1"/>
</dbReference>